<comment type="caution">
    <text evidence="1">The sequence shown here is derived from an EMBL/GenBank/DDBJ whole genome shotgun (WGS) entry which is preliminary data.</text>
</comment>
<dbReference type="EMBL" id="LGUT01000019">
    <property type="protein sequence ID" value="KOG91959.1"/>
    <property type="molecule type" value="Genomic_DNA"/>
</dbReference>
<evidence type="ECO:0008006" key="3">
    <source>
        <dbReference type="Google" id="ProtNLM"/>
    </source>
</evidence>
<protein>
    <recommendedName>
        <fullName evidence="3">Transposase</fullName>
    </recommendedName>
</protein>
<dbReference type="Proteomes" id="UP000037020">
    <property type="component" value="Unassembled WGS sequence"/>
</dbReference>
<organism evidence="1 2">
    <name type="scientific">Streptomyces varsoviensis</name>
    <dbReference type="NCBI Taxonomy" id="67373"/>
    <lineage>
        <taxon>Bacteria</taxon>
        <taxon>Bacillati</taxon>
        <taxon>Actinomycetota</taxon>
        <taxon>Actinomycetes</taxon>
        <taxon>Kitasatosporales</taxon>
        <taxon>Streptomycetaceae</taxon>
        <taxon>Streptomyces</taxon>
    </lineage>
</organism>
<keyword evidence="2" id="KW-1185">Reference proteome</keyword>
<accession>A0ABR5JF22</accession>
<proteinExistence type="predicted"/>
<name>A0ABR5JF22_9ACTN</name>
<evidence type="ECO:0000313" key="2">
    <source>
        <dbReference type="Proteomes" id="UP000037020"/>
    </source>
</evidence>
<reference evidence="1 2" key="1">
    <citation type="submission" date="2015-07" db="EMBL/GenBank/DDBJ databases">
        <authorList>
            <person name="Ju K.-S."/>
            <person name="Doroghazi J.R."/>
            <person name="Metcalf W.W."/>
        </authorList>
    </citation>
    <scope>NUCLEOTIDE SEQUENCE [LARGE SCALE GENOMIC DNA]</scope>
    <source>
        <strain evidence="1 2">NRRL B-3589</strain>
    </source>
</reference>
<evidence type="ECO:0000313" key="1">
    <source>
        <dbReference type="EMBL" id="KOG91959.1"/>
    </source>
</evidence>
<gene>
    <name evidence="1" type="ORF">ADK38_00325</name>
</gene>
<feature type="non-terminal residue" evidence="1">
    <location>
        <position position="77"/>
    </location>
</feature>
<sequence length="77" mass="8235">MVVCAVPPGRCRRARAGAARLGRSRGGLSSKIHCAVDAAGRLLSFVLTPGQAADRAYSSRGNRAYLRRRRISAVIPE</sequence>